<dbReference type="GO" id="GO:0006511">
    <property type="term" value="P:ubiquitin-dependent protein catabolic process"/>
    <property type="evidence" value="ECO:0007669"/>
    <property type="project" value="TreeGrafter"/>
</dbReference>
<evidence type="ECO:0000313" key="7">
    <source>
        <dbReference type="EMBL" id="OWF38483.1"/>
    </source>
</evidence>
<keyword evidence="4 6" id="KW-0472">Membrane</keyword>
<feature type="transmembrane region" description="Helical" evidence="6">
    <location>
        <begin position="103"/>
        <end position="130"/>
    </location>
</feature>
<dbReference type="Pfam" id="PF10176">
    <property type="entry name" value="NEDD4_Bsd2"/>
    <property type="match status" value="2"/>
</dbReference>
<feature type="region of interest" description="Disordered" evidence="5">
    <location>
        <begin position="64"/>
        <end position="87"/>
    </location>
</feature>
<evidence type="ECO:0000256" key="2">
    <source>
        <dbReference type="ARBA" id="ARBA00022692"/>
    </source>
</evidence>
<feature type="region of interest" description="Disordered" evidence="5">
    <location>
        <begin position="28"/>
        <end position="51"/>
    </location>
</feature>
<dbReference type="GO" id="GO:0016020">
    <property type="term" value="C:membrane"/>
    <property type="evidence" value="ECO:0007669"/>
    <property type="project" value="UniProtKB-SubCell"/>
</dbReference>
<proteinExistence type="predicted"/>
<sequence length="208" mass="23683">MDRPIRYQVLTSEDDDVPAQPLAVAMVLPPVEQQPAPPSEEPEHMYGTKLPSYDEATTLPTYEEAERSKAAEAEQQQDVEGQNQEDMEHSRHMLRVTSLGTDGMFLCAFVVAFFFNWIGFLFSICVFTTIAGRCGALSGLGLSIVKWVAIVKQNDWASGYADSDSWVWWLLILCGFMIFLRGAIHYAKIKYEWNRLAHNIRSQYFFTL</sequence>
<evidence type="ECO:0000256" key="5">
    <source>
        <dbReference type="SAM" id="MobiDB-lite"/>
    </source>
</evidence>
<organism evidence="7 8">
    <name type="scientific">Mizuhopecten yessoensis</name>
    <name type="common">Japanese scallop</name>
    <name type="synonym">Patinopecten yessoensis</name>
    <dbReference type="NCBI Taxonomy" id="6573"/>
    <lineage>
        <taxon>Eukaryota</taxon>
        <taxon>Metazoa</taxon>
        <taxon>Spiralia</taxon>
        <taxon>Lophotrochozoa</taxon>
        <taxon>Mollusca</taxon>
        <taxon>Bivalvia</taxon>
        <taxon>Autobranchia</taxon>
        <taxon>Pteriomorphia</taxon>
        <taxon>Pectinida</taxon>
        <taxon>Pectinoidea</taxon>
        <taxon>Pectinidae</taxon>
        <taxon>Mizuhopecten</taxon>
    </lineage>
</organism>
<evidence type="ECO:0000256" key="1">
    <source>
        <dbReference type="ARBA" id="ARBA00004141"/>
    </source>
</evidence>
<evidence type="ECO:0000313" key="8">
    <source>
        <dbReference type="Proteomes" id="UP000242188"/>
    </source>
</evidence>
<dbReference type="PANTHER" id="PTHR13396">
    <property type="entry name" value="NEDD4 FAMILY INTERACTING PROTEIN 1/2"/>
    <property type="match status" value="1"/>
</dbReference>
<keyword evidence="8" id="KW-1185">Reference proteome</keyword>
<keyword evidence="3 6" id="KW-1133">Transmembrane helix</keyword>
<dbReference type="STRING" id="6573.A0A210PPS6"/>
<dbReference type="GO" id="GO:0005783">
    <property type="term" value="C:endoplasmic reticulum"/>
    <property type="evidence" value="ECO:0007669"/>
    <property type="project" value="TreeGrafter"/>
</dbReference>
<dbReference type="GO" id="GO:0048471">
    <property type="term" value="C:perinuclear region of cytoplasm"/>
    <property type="evidence" value="ECO:0007669"/>
    <property type="project" value="TreeGrafter"/>
</dbReference>
<comment type="caution">
    <text evidence="7">The sequence shown here is derived from an EMBL/GenBank/DDBJ whole genome shotgun (WGS) entry which is preliminary data.</text>
</comment>
<dbReference type="EMBL" id="NEDP02005565">
    <property type="protein sequence ID" value="OWF38483.1"/>
    <property type="molecule type" value="Genomic_DNA"/>
</dbReference>
<evidence type="ECO:0000256" key="4">
    <source>
        <dbReference type="ARBA" id="ARBA00023136"/>
    </source>
</evidence>
<dbReference type="GO" id="GO:0005794">
    <property type="term" value="C:Golgi apparatus"/>
    <property type="evidence" value="ECO:0007669"/>
    <property type="project" value="TreeGrafter"/>
</dbReference>
<dbReference type="GO" id="GO:0050699">
    <property type="term" value="F:WW domain binding"/>
    <property type="evidence" value="ECO:0007669"/>
    <property type="project" value="TreeGrafter"/>
</dbReference>
<name>A0A210PPS6_MIZYE</name>
<dbReference type="GO" id="GO:0031398">
    <property type="term" value="P:positive regulation of protein ubiquitination"/>
    <property type="evidence" value="ECO:0007669"/>
    <property type="project" value="TreeGrafter"/>
</dbReference>
<dbReference type="AlphaFoldDB" id="A0A210PPS6"/>
<evidence type="ECO:0000256" key="6">
    <source>
        <dbReference type="SAM" id="Phobius"/>
    </source>
</evidence>
<protein>
    <submittedName>
        <fullName evidence="7">NEDD4 family-interacting protein 1</fullName>
    </submittedName>
</protein>
<dbReference type="GO" id="GO:0030001">
    <property type="term" value="P:metal ion transport"/>
    <property type="evidence" value="ECO:0007669"/>
    <property type="project" value="InterPro"/>
</dbReference>
<keyword evidence="2 6" id="KW-0812">Transmembrane</keyword>
<dbReference type="InterPro" id="IPR019325">
    <property type="entry name" value="NEDD4/Bsd2"/>
</dbReference>
<evidence type="ECO:0000256" key="3">
    <source>
        <dbReference type="ARBA" id="ARBA00022989"/>
    </source>
</evidence>
<reference evidence="7 8" key="1">
    <citation type="journal article" date="2017" name="Nat. Ecol. Evol.">
        <title>Scallop genome provides insights into evolution of bilaterian karyotype and development.</title>
        <authorList>
            <person name="Wang S."/>
            <person name="Zhang J."/>
            <person name="Jiao W."/>
            <person name="Li J."/>
            <person name="Xun X."/>
            <person name="Sun Y."/>
            <person name="Guo X."/>
            <person name="Huan P."/>
            <person name="Dong B."/>
            <person name="Zhang L."/>
            <person name="Hu X."/>
            <person name="Sun X."/>
            <person name="Wang J."/>
            <person name="Zhao C."/>
            <person name="Wang Y."/>
            <person name="Wang D."/>
            <person name="Huang X."/>
            <person name="Wang R."/>
            <person name="Lv J."/>
            <person name="Li Y."/>
            <person name="Zhang Z."/>
            <person name="Liu B."/>
            <person name="Lu W."/>
            <person name="Hui Y."/>
            <person name="Liang J."/>
            <person name="Zhou Z."/>
            <person name="Hou R."/>
            <person name="Li X."/>
            <person name="Liu Y."/>
            <person name="Li H."/>
            <person name="Ning X."/>
            <person name="Lin Y."/>
            <person name="Zhao L."/>
            <person name="Xing Q."/>
            <person name="Dou J."/>
            <person name="Li Y."/>
            <person name="Mao J."/>
            <person name="Guo H."/>
            <person name="Dou H."/>
            <person name="Li T."/>
            <person name="Mu C."/>
            <person name="Jiang W."/>
            <person name="Fu Q."/>
            <person name="Fu X."/>
            <person name="Miao Y."/>
            <person name="Liu J."/>
            <person name="Yu Q."/>
            <person name="Li R."/>
            <person name="Liao H."/>
            <person name="Li X."/>
            <person name="Kong Y."/>
            <person name="Jiang Z."/>
            <person name="Chourrout D."/>
            <person name="Li R."/>
            <person name="Bao Z."/>
        </authorList>
    </citation>
    <scope>NUCLEOTIDE SEQUENCE [LARGE SCALE GENOMIC DNA]</scope>
    <source>
        <strain evidence="7 8">PY_sf001</strain>
    </source>
</reference>
<comment type="subcellular location">
    <subcellularLocation>
        <location evidence="1">Membrane</location>
        <topology evidence="1">Multi-pass membrane protein</topology>
    </subcellularLocation>
</comment>
<gene>
    <name evidence="7" type="ORF">KP79_PYT12160</name>
</gene>
<feature type="transmembrane region" description="Helical" evidence="6">
    <location>
        <begin position="166"/>
        <end position="184"/>
    </location>
</feature>
<dbReference type="CDD" id="cd22212">
    <property type="entry name" value="NDFIP-like"/>
    <property type="match status" value="1"/>
</dbReference>
<feature type="region of interest" description="Disordered" evidence="5">
    <location>
        <begin position="1"/>
        <end position="20"/>
    </location>
</feature>
<dbReference type="Proteomes" id="UP000242188">
    <property type="component" value="Unassembled WGS sequence"/>
</dbReference>
<dbReference type="PANTHER" id="PTHR13396:SF5">
    <property type="entry name" value="NEDD4 FAMILY INTERACTING PROTEIN"/>
    <property type="match status" value="1"/>
</dbReference>
<dbReference type="OrthoDB" id="10003116at2759"/>
<accession>A0A210PPS6</accession>
<dbReference type="GO" id="GO:0007034">
    <property type="term" value="P:vacuolar transport"/>
    <property type="evidence" value="ECO:0007669"/>
    <property type="project" value="InterPro"/>
</dbReference>